<sequence length="272" mass="29777">MVQLNANLFDSSEVEAEAEDGIFELEHVPLSKRRKLLRPSTKRRKGFGGIVQNGSETNKSMPCVDVVVKKEDLNCDSSQGVLPFPSACSARVGDQQLSKKQNYDSKDPSGVSSEDPCCRILLDSAIDYCLQSSTCGKYVGLPGDGNHHDTQVNAYPYSEQGRCSGVNTDDVGEEKKHDVGDFTLHKSQTLLVVPAKIKVEHSGNLLNSLGNGVNGFAGDDMSAVAVKTEIPSDFPDDHLDHIVLKERRRMLLSRKLLELANPLQEVIYFSAI</sequence>
<dbReference type="PANTHER" id="PTHR47871:SF2">
    <property type="entry name" value="OS03G0221300 PROTEIN"/>
    <property type="match status" value="1"/>
</dbReference>
<dbReference type="InParanoid" id="A0A7N2RF90"/>
<reference evidence="1" key="1">
    <citation type="submission" date="2021-01" db="UniProtKB">
        <authorList>
            <consortium name="EnsemblPlants"/>
        </authorList>
    </citation>
    <scope>IDENTIFICATION</scope>
</reference>
<dbReference type="EnsemblPlants" id="QL93p0100_0715:mrna">
    <property type="protein sequence ID" value="QL93p0100_0715:mrna"/>
    <property type="gene ID" value="QL93p0100_0715"/>
</dbReference>
<proteinExistence type="predicted"/>
<dbReference type="AlphaFoldDB" id="A0A7N2RF90"/>
<organism evidence="1 2">
    <name type="scientific">Quercus lobata</name>
    <name type="common">Valley oak</name>
    <dbReference type="NCBI Taxonomy" id="97700"/>
    <lineage>
        <taxon>Eukaryota</taxon>
        <taxon>Viridiplantae</taxon>
        <taxon>Streptophyta</taxon>
        <taxon>Embryophyta</taxon>
        <taxon>Tracheophyta</taxon>
        <taxon>Spermatophyta</taxon>
        <taxon>Magnoliopsida</taxon>
        <taxon>eudicotyledons</taxon>
        <taxon>Gunneridae</taxon>
        <taxon>Pentapetalae</taxon>
        <taxon>rosids</taxon>
        <taxon>fabids</taxon>
        <taxon>Fagales</taxon>
        <taxon>Fagaceae</taxon>
        <taxon>Quercus</taxon>
    </lineage>
</organism>
<protein>
    <submittedName>
        <fullName evidence="1">Uncharacterized protein</fullName>
    </submittedName>
</protein>
<dbReference type="PANTHER" id="PTHR47871">
    <property type="entry name" value="NAC DOMAIN-CONTAINING PROTEIN 8"/>
    <property type="match status" value="1"/>
</dbReference>
<name>A0A7N2RF90_QUELO</name>
<accession>A0A7N2RF90</accession>
<dbReference type="Gramene" id="QL93p0100_0715:mrna">
    <property type="protein sequence ID" value="QL93p0100_0715:mrna"/>
    <property type="gene ID" value="QL93p0100_0715"/>
</dbReference>
<evidence type="ECO:0000313" key="2">
    <source>
        <dbReference type="Proteomes" id="UP000594261"/>
    </source>
</evidence>
<keyword evidence="2" id="KW-1185">Reference proteome</keyword>
<evidence type="ECO:0000313" key="1">
    <source>
        <dbReference type="EnsemblPlants" id="QL93p0100_0715:mrna"/>
    </source>
</evidence>
<dbReference type="Proteomes" id="UP000594261">
    <property type="component" value="Unassembled WGS sequence"/>
</dbReference>